<evidence type="ECO:0000313" key="3">
    <source>
        <dbReference type="Proteomes" id="UP001476247"/>
    </source>
</evidence>
<proteinExistence type="predicted"/>
<keyword evidence="1" id="KW-0812">Transmembrane</keyword>
<dbReference type="EMBL" id="BAABUJ010000024">
    <property type="protein sequence ID" value="GAA5802771.1"/>
    <property type="molecule type" value="Genomic_DNA"/>
</dbReference>
<dbReference type="Proteomes" id="UP001476247">
    <property type="component" value="Unassembled WGS sequence"/>
</dbReference>
<sequence>MGFSQNDKDKESEDLKSNDLSSLPAEQLGHNGGSIATSYFLIWTIISFVGIILCFIHTEQEHIWLFTGPLPEDAQSFEAKTIISVISTIIGGCVTATLLKTVKTTSFTLIKYRGAHFSQLATLIGGFSIGTIPMLSAGGGWLSIIATILLLIISAVTKQLAVVSMGVESVNITGIENLYTRNYTTCVPTNFASDYSRNLHVFSLIALNSIKNGNDSYTDEYYDRSIPLGIKGITSFDRVLPFANVSCKFVPVEKTFDVVSPIMSPIQSTINPIYPDAWSGVMSMVFDPSLDYDKRKAVNCTIVVGHATANTLCDGSCSTRRTSDITPYQDTNYGVQNFMQGLFTMFTPKSSHLNIIQSWLSGGDLETYNLLRDAIPGQTLEKVEERTAILATVIGRIICDRNGNKPYTDVTRFDSFYSLRDHYVYRVLWKWPFWIIAALLLISWALCMFTMWLTPESRVMSVEWLLSQYIAKEKWGYMSGNELVKIHEGSLFQVIDQKADEDIGNIVILKTDIQNDARNRRVIHKKKYQ</sequence>
<keyword evidence="3" id="KW-1185">Reference proteome</keyword>
<evidence type="ECO:0000256" key="1">
    <source>
        <dbReference type="SAM" id="Phobius"/>
    </source>
</evidence>
<keyword evidence="1" id="KW-1133">Transmembrane helix</keyword>
<reference evidence="2 3" key="1">
    <citation type="submission" date="2024-04" db="EMBL/GenBank/DDBJ databases">
        <title>genome sequences of Mucor flavus KT1a and Helicostylum pulchrum KT1b strains isolation_sourced from the surface of a dry-aged beef.</title>
        <authorList>
            <person name="Toyotome T."/>
            <person name="Hosono M."/>
            <person name="Torimaru M."/>
            <person name="Fukuda K."/>
            <person name="Mikami N."/>
        </authorList>
    </citation>
    <scope>NUCLEOTIDE SEQUENCE [LARGE SCALE GENOMIC DNA]</scope>
    <source>
        <strain evidence="2 3">KT1b</strain>
    </source>
</reference>
<name>A0ABP9Y725_9FUNG</name>
<feature type="transmembrane region" description="Helical" evidence="1">
    <location>
        <begin position="78"/>
        <end position="99"/>
    </location>
</feature>
<feature type="transmembrane region" description="Helical" evidence="1">
    <location>
        <begin position="39"/>
        <end position="58"/>
    </location>
</feature>
<protein>
    <submittedName>
        <fullName evidence="2">Uncharacterized protein</fullName>
    </submittedName>
</protein>
<accession>A0ABP9Y725</accession>
<keyword evidence="1" id="KW-0472">Membrane</keyword>
<organism evidence="2 3">
    <name type="scientific">Helicostylum pulchrum</name>
    <dbReference type="NCBI Taxonomy" id="562976"/>
    <lineage>
        <taxon>Eukaryota</taxon>
        <taxon>Fungi</taxon>
        <taxon>Fungi incertae sedis</taxon>
        <taxon>Mucoromycota</taxon>
        <taxon>Mucoromycotina</taxon>
        <taxon>Mucoromycetes</taxon>
        <taxon>Mucorales</taxon>
        <taxon>Mucorineae</taxon>
        <taxon>Mucoraceae</taxon>
        <taxon>Helicostylum</taxon>
    </lineage>
</organism>
<feature type="transmembrane region" description="Helical" evidence="1">
    <location>
        <begin position="431"/>
        <end position="453"/>
    </location>
</feature>
<feature type="transmembrane region" description="Helical" evidence="1">
    <location>
        <begin position="120"/>
        <end position="153"/>
    </location>
</feature>
<gene>
    <name evidence="2" type="ORF">HPULCUR_008246</name>
</gene>
<comment type="caution">
    <text evidence="2">The sequence shown here is derived from an EMBL/GenBank/DDBJ whole genome shotgun (WGS) entry which is preliminary data.</text>
</comment>
<evidence type="ECO:0000313" key="2">
    <source>
        <dbReference type="EMBL" id="GAA5802771.1"/>
    </source>
</evidence>